<feature type="transmembrane region" description="Helical" evidence="7">
    <location>
        <begin position="614"/>
        <end position="636"/>
    </location>
</feature>
<evidence type="ECO:0000256" key="3">
    <source>
        <dbReference type="ARBA" id="ARBA00022692"/>
    </source>
</evidence>
<dbReference type="GO" id="GO:0005886">
    <property type="term" value="C:plasma membrane"/>
    <property type="evidence" value="ECO:0007669"/>
    <property type="project" value="TreeGrafter"/>
</dbReference>
<feature type="transmembrane region" description="Helical" evidence="7">
    <location>
        <begin position="491"/>
        <end position="510"/>
    </location>
</feature>
<feature type="transmembrane region" description="Helical" evidence="7">
    <location>
        <begin position="209"/>
        <end position="224"/>
    </location>
</feature>
<dbReference type="GO" id="GO:0015137">
    <property type="term" value="F:citrate transmembrane transporter activity"/>
    <property type="evidence" value="ECO:0007669"/>
    <property type="project" value="TreeGrafter"/>
</dbReference>
<feature type="transmembrane region" description="Helical" evidence="7">
    <location>
        <begin position="708"/>
        <end position="730"/>
    </location>
</feature>
<feature type="region of interest" description="Disordered" evidence="6">
    <location>
        <begin position="1"/>
        <end position="51"/>
    </location>
</feature>
<name>A0A8B7NI44_HYAAZ</name>
<gene>
    <name evidence="9" type="primary">LOC108670355</name>
</gene>
<comment type="similarity">
    <text evidence="2">Belongs to the SLC13A/DASS transporter (TC 2.A.47) family. NADC subfamily.</text>
</comment>
<feature type="transmembrane region" description="Helical" evidence="7">
    <location>
        <begin position="76"/>
        <end position="95"/>
    </location>
</feature>
<evidence type="ECO:0000256" key="4">
    <source>
        <dbReference type="ARBA" id="ARBA00022989"/>
    </source>
</evidence>
<dbReference type="KEGG" id="hazt:108670355"/>
<evidence type="ECO:0000256" key="1">
    <source>
        <dbReference type="ARBA" id="ARBA00004141"/>
    </source>
</evidence>
<dbReference type="Pfam" id="PF00939">
    <property type="entry name" value="Na_sulph_symp"/>
    <property type="match status" value="1"/>
</dbReference>
<feature type="transmembrane region" description="Helical" evidence="7">
    <location>
        <begin position="656"/>
        <end position="679"/>
    </location>
</feature>
<dbReference type="RefSeq" id="XP_018013312.1">
    <property type="nucleotide sequence ID" value="XM_018157823.2"/>
</dbReference>
<keyword evidence="3 7" id="KW-0812">Transmembrane</keyword>
<dbReference type="OrthoDB" id="6493944at2759"/>
<keyword evidence="8" id="KW-1185">Reference proteome</keyword>
<feature type="compositionally biased region" description="Polar residues" evidence="6">
    <location>
        <begin position="300"/>
        <end position="312"/>
    </location>
</feature>
<evidence type="ECO:0000256" key="6">
    <source>
        <dbReference type="SAM" id="MobiDB-lite"/>
    </source>
</evidence>
<feature type="transmembrane region" description="Helical" evidence="7">
    <location>
        <begin position="530"/>
        <end position="548"/>
    </location>
</feature>
<feature type="region of interest" description="Disordered" evidence="6">
    <location>
        <begin position="300"/>
        <end position="347"/>
    </location>
</feature>
<feature type="compositionally biased region" description="Basic and acidic residues" evidence="6">
    <location>
        <begin position="318"/>
        <end position="328"/>
    </location>
</feature>
<dbReference type="GO" id="GO:0015141">
    <property type="term" value="F:succinate transmembrane transporter activity"/>
    <property type="evidence" value="ECO:0007669"/>
    <property type="project" value="TreeGrafter"/>
</dbReference>
<keyword evidence="4 7" id="KW-1133">Transmembrane helix</keyword>
<feature type="transmembrane region" description="Helical" evidence="7">
    <location>
        <begin position="441"/>
        <end position="460"/>
    </location>
</feature>
<dbReference type="Proteomes" id="UP000694843">
    <property type="component" value="Unplaced"/>
</dbReference>
<evidence type="ECO:0000313" key="8">
    <source>
        <dbReference type="Proteomes" id="UP000694843"/>
    </source>
</evidence>
<evidence type="ECO:0000256" key="7">
    <source>
        <dbReference type="SAM" id="Phobius"/>
    </source>
</evidence>
<evidence type="ECO:0000313" key="9">
    <source>
        <dbReference type="RefSeq" id="XP_018013312.1"/>
    </source>
</evidence>
<feature type="transmembrane region" description="Helical" evidence="7">
    <location>
        <begin position="146"/>
        <end position="164"/>
    </location>
</feature>
<organism evidence="8 9">
    <name type="scientific">Hyalella azteca</name>
    <name type="common">Amphipod</name>
    <dbReference type="NCBI Taxonomy" id="294128"/>
    <lineage>
        <taxon>Eukaryota</taxon>
        <taxon>Metazoa</taxon>
        <taxon>Ecdysozoa</taxon>
        <taxon>Arthropoda</taxon>
        <taxon>Crustacea</taxon>
        <taxon>Multicrustacea</taxon>
        <taxon>Malacostraca</taxon>
        <taxon>Eumalacostraca</taxon>
        <taxon>Peracarida</taxon>
        <taxon>Amphipoda</taxon>
        <taxon>Senticaudata</taxon>
        <taxon>Talitrida</taxon>
        <taxon>Talitroidea</taxon>
        <taxon>Hyalellidae</taxon>
        <taxon>Hyalella</taxon>
    </lineage>
</organism>
<evidence type="ECO:0000256" key="2">
    <source>
        <dbReference type="ARBA" id="ARBA00006772"/>
    </source>
</evidence>
<dbReference type="OMA" id="QMAISIR"/>
<reference evidence="9" key="1">
    <citation type="submission" date="2025-08" db="UniProtKB">
        <authorList>
            <consortium name="RefSeq"/>
        </authorList>
    </citation>
    <scope>IDENTIFICATION</scope>
    <source>
        <tissue evidence="9">Whole organism</tissue>
    </source>
</reference>
<proteinExistence type="inferred from homology"/>
<evidence type="ECO:0000256" key="5">
    <source>
        <dbReference type="ARBA" id="ARBA00023136"/>
    </source>
</evidence>
<dbReference type="PANTHER" id="PTHR10283:SF82">
    <property type="entry name" value="SOLUTE CARRIER FAMILY 13 MEMBER 2"/>
    <property type="match status" value="1"/>
</dbReference>
<dbReference type="GeneID" id="108670355"/>
<keyword evidence="5 7" id="KW-0472">Membrane</keyword>
<dbReference type="AlphaFoldDB" id="A0A8B7NI44"/>
<accession>A0A8B7NI44</accession>
<dbReference type="InterPro" id="IPR001898">
    <property type="entry name" value="SLC13A/DASS"/>
</dbReference>
<comment type="subcellular location">
    <subcellularLocation>
        <location evidence="1">Membrane</location>
        <topology evidence="1">Multi-pass membrane protein</topology>
    </subcellularLocation>
</comment>
<feature type="compositionally biased region" description="Low complexity" evidence="6">
    <location>
        <begin position="329"/>
        <end position="342"/>
    </location>
</feature>
<feature type="transmembrane region" description="Helical" evidence="7">
    <location>
        <begin position="102"/>
        <end position="126"/>
    </location>
</feature>
<sequence>MTHRSGPKRGAADTGKPPARRSGRFSSDKRGTKVMGKPLGKDEPAGKSQFNENRGFHGRKWFGRAKYAWRWLKLNWTQVVLLGTPTVFALLPLIGRTKEAKCAYVIIVMAVYWMTDVVPMPVTALIPVFGYPLLDILSTAEVCQQYLTGTIMMFLGGIIVAVAVEHSNLHKRIALYVILKVGQSPRRLMVGFMATSAFLSIWISNTATTAMMVPIVHALLQTLFKERKAAGQSGQAEPTTVVTIEEATDADLNNHVYDNKAMLQDEKMQDGNMVQIHSPGSGHNVTNNDEEIIQLESIENSTQNSTPANNDLQIPKVTDVKAPNDRLSKSTSSVCETTSESSLPDAASLKQPKYADKKNTETVSVNSAKIPKEITAVSEGETSGQMAAMFMLGTAYAANLGGTAFPTGTGPNLILWGFLESSFTEPTSINFGSWMAFNMPVMLVCEVLAFLTLDAMFVGWGRWRKMPPSSVEKELSIKKVVLRTYNSLGPISFHEVMVFTLFLALVFLWVFRSPGFTAGWADAMKNEANIGNATPAILIVFLMFIIPAKPKIWPFYDATNEEKNGKVQEPEACLTWEAVETHVPWGLIILMGGGFAMAEGAAKSGLSVWIGHQLQYFAVLPHSVIVVLIVTFAAFLTEVVSNMTTANIFLPVVRDLALGIGMNPIFLMLPVTICCSYALMMPVSNPPNAIAFNACDSMTTKDMMKAGLIVKLLCLTVLLVALVTLGDVLFDLHQMPSWALATTTK</sequence>
<dbReference type="PANTHER" id="PTHR10283">
    <property type="entry name" value="SOLUTE CARRIER FAMILY 13 MEMBER"/>
    <property type="match status" value="1"/>
</dbReference>
<protein>
    <submittedName>
        <fullName evidence="9">Solute carrier family 13 member 5</fullName>
    </submittedName>
</protein>